<comment type="caution">
    <text evidence="1">The sequence shown here is derived from an EMBL/GenBank/DDBJ whole genome shotgun (WGS) entry which is preliminary data.</text>
</comment>
<dbReference type="EMBL" id="JBEXPZ010000034">
    <property type="protein sequence ID" value="MET9847854.1"/>
    <property type="molecule type" value="Genomic_DNA"/>
</dbReference>
<organism evidence="1 2">
    <name type="scientific">Streptomyces ossamyceticus</name>
    <dbReference type="NCBI Taxonomy" id="249581"/>
    <lineage>
        <taxon>Bacteria</taxon>
        <taxon>Bacillati</taxon>
        <taxon>Actinomycetota</taxon>
        <taxon>Actinomycetes</taxon>
        <taxon>Kitasatosporales</taxon>
        <taxon>Streptomycetaceae</taxon>
        <taxon>Streptomyces</taxon>
    </lineage>
</organism>
<sequence>MSEPEPVPAPVRQLEFEAARDAVLAVLAFYAEQIDVEERRLDPDDGLIARLVNERIAYGALLRELPSTDAAGIVRITETARADLVRLEGGRPPR</sequence>
<protein>
    <submittedName>
        <fullName evidence="1">Uncharacterized protein</fullName>
    </submittedName>
</protein>
<dbReference type="Proteomes" id="UP001550210">
    <property type="component" value="Unassembled WGS sequence"/>
</dbReference>
<accession>A0ABV2V202</accession>
<evidence type="ECO:0000313" key="1">
    <source>
        <dbReference type="EMBL" id="MET9847854.1"/>
    </source>
</evidence>
<keyword evidence="2" id="KW-1185">Reference proteome</keyword>
<name>A0ABV2V202_9ACTN</name>
<gene>
    <name evidence="1" type="ORF">ABZZ21_25560</name>
</gene>
<dbReference type="RefSeq" id="WP_355399348.1">
    <property type="nucleotide sequence ID" value="NZ_JBEXPZ010000034.1"/>
</dbReference>
<evidence type="ECO:0000313" key="2">
    <source>
        <dbReference type="Proteomes" id="UP001550210"/>
    </source>
</evidence>
<proteinExistence type="predicted"/>
<reference evidence="1 2" key="1">
    <citation type="submission" date="2024-06" db="EMBL/GenBank/DDBJ databases">
        <title>The Natural Products Discovery Center: Release of the First 8490 Sequenced Strains for Exploring Actinobacteria Biosynthetic Diversity.</title>
        <authorList>
            <person name="Kalkreuter E."/>
            <person name="Kautsar S.A."/>
            <person name="Yang D."/>
            <person name="Bader C.D."/>
            <person name="Teijaro C.N."/>
            <person name="Fluegel L."/>
            <person name="Davis C.M."/>
            <person name="Simpson J.R."/>
            <person name="Lauterbach L."/>
            <person name="Steele A.D."/>
            <person name="Gui C."/>
            <person name="Meng S."/>
            <person name="Li G."/>
            <person name="Viehrig K."/>
            <person name="Ye F."/>
            <person name="Su P."/>
            <person name="Kiefer A.F."/>
            <person name="Nichols A."/>
            <person name="Cepeda A.J."/>
            <person name="Yan W."/>
            <person name="Fan B."/>
            <person name="Jiang Y."/>
            <person name="Adhikari A."/>
            <person name="Zheng C.-J."/>
            <person name="Schuster L."/>
            <person name="Cowan T.M."/>
            <person name="Smanski M.J."/>
            <person name="Chevrette M.G."/>
            <person name="De Carvalho L.P.S."/>
            <person name="Shen B."/>
        </authorList>
    </citation>
    <scope>NUCLEOTIDE SEQUENCE [LARGE SCALE GENOMIC DNA]</scope>
    <source>
        <strain evidence="1 2">NPDC006434</strain>
    </source>
</reference>